<sequence>MTASRSKRVWKPPKTRGSPSPMNIPIEITSALWASCVGLGCLMEAEWAEETLDKEDDRRSGSQLFRTLSVVSQRGNALSVMGTLGQAKPGAAFM</sequence>
<evidence type="ECO:0000256" key="1">
    <source>
        <dbReference type="SAM" id="MobiDB-lite"/>
    </source>
</evidence>
<evidence type="ECO:0000313" key="3">
    <source>
        <dbReference type="Proteomes" id="UP000299102"/>
    </source>
</evidence>
<reference evidence="2 3" key="1">
    <citation type="journal article" date="2019" name="Commun. Biol.">
        <title>The bagworm genome reveals a unique fibroin gene that provides high tensile strength.</title>
        <authorList>
            <person name="Kono N."/>
            <person name="Nakamura H."/>
            <person name="Ohtoshi R."/>
            <person name="Tomita M."/>
            <person name="Numata K."/>
            <person name="Arakawa K."/>
        </authorList>
    </citation>
    <scope>NUCLEOTIDE SEQUENCE [LARGE SCALE GENOMIC DNA]</scope>
</reference>
<accession>A0A4C1XNH8</accession>
<name>A0A4C1XNH8_EUMVA</name>
<feature type="region of interest" description="Disordered" evidence="1">
    <location>
        <begin position="1"/>
        <end position="22"/>
    </location>
</feature>
<dbReference type="AlphaFoldDB" id="A0A4C1XNH8"/>
<organism evidence="2 3">
    <name type="scientific">Eumeta variegata</name>
    <name type="common">Bagworm moth</name>
    <name type="synonym">Eumeta japonica</name>
    <dbReference type="NCBI Taxonomy" id="151549"/>
    <lineage>
        <taxon>Eukaryota</taxon>
        <taxon>Metazoa</taxon>
        <taxon>Ecdysozoa</taxon>
        <taxon>Arthropoda</taxon>
        <taxon>Hexapoda</taxon>
        <taxon>Insecta</taxon>
        <taxon>Pterygota</taxon>
        <taxon>Neoptera</taxon>
        <taxon>Endopterygota</taxon>
        <taxon>Lepidoptera</taxon>
        <taxon>Glossata</taxon>
        <taxon>Ditrysia</taxon>
        <taxon>Tineoidea</taxon>
        <taxon>Psychidae</taxon>
        <taxon>Oiketicinae</taxon>
        <taxon>Eumeta</taxon>
    </lineage>
</organism>
<feature type="compositionally biased region" description="Basic residues" evidence="1">
    <location>
        <begin position="1"/>
        <end position="14"/>
    </location>
</feature>
<gene>
    <name evidence="2" type="ORF">EVAR_53413_1</name>
</gene>
<proteinExistence type="predicted"/>
<dbReference type="Proteomes" id="UP000299102">
    <property type="component" value="Unassembled WGS sequence"/>
</dbReference>
<keyword evidence="3" id="KW-1185">Reference proteome</keyword>
<dbReference type="EMBL" id="BGZK01000927">
    <property type="protein sequence ID" value="GBP65381.1"/>
    <property type="molecule type" value="Genomic_DNA"/>
</dbReference>
<protein>
    <submittedName>
        <fullName evidence="2">Uncharacterized protein</fullName>
    </submittedName>
</protein>
<evidence type="ECO:0000313" key="2">
    <source>
        <dbReference type="EMBL" id="GBP65381.1"/>
    </source>
</evidence>
<comment type="caution">
    <text evidence="2">The sequence shown here is derived from an EMBL/GenBank/DDBJ whole genome shotgun (WGS) entry which is preliminary data.</text>
</comment>